<evidence type="ECO:0000313" key="8">
    <source>
        <dbReference type="Proteomes" id="UP000675880"/>
    </source>
</evidence>
<dbReference type="SMART" id="SM00138">
    <property type="entry name" value="MeTrc"/>
    <property type="match status" value="1"/>
</dbReference>
<dbReference type="InterPro" id="IPR022642">
    <property type="entry name" value="CheR_C"/>
</dbReference>
<dbReference type="SUPFAM" id="SSF47757">
    <property type="entry name" value="Chemotaxis receptor methyltransferase CheR, N-terminal domain"/>
    <property type="match status" value="1"/>
</dbReference>
<dbReference type="PANTHER" id="PTHR24422:SF10">
    <property type="entry name" value="CHEMOTAXIS PROTEIN METHYLTRANSFERASE 2"/>
    <property type="match status" value="1"/>
</dbReference>
<dbReference type="Pfam" id="PF03705">
    <property type="entry name" value="CheR_N"/>
    <property type="match status" value="1"/>
</dbReference>
<dbReference type="Gene3D" id="3.40.50.150">
    <property type="entry name" value="Vaccinia Virus protein VP39"/>
    <property type="match status" value="1"/>
</dbReference>
<evidence type="ECO:0000256" key="5">
    <source>
        <dbReference type="ARBA" id="ARBA00022691"/>
    </source>
</evidence>
<dbReference type="GO" id="GO:0032259">
    <property type="term" value="P:methylation"/>
    <property type="evidence" value="ECO:0007669"/>
    <property type="project" value="UniProtKB-KW"/>
</dbReference>
<dbReference type="InterPro" id="IPR050903">
    <property type="entry name" value="Bact_Chemotaxis_MeTrfase"/>
</dbReference>
<comment type="catalytic activity">
    <reaction evidence="1">
        <text>L-glutamyl-[protein] + S-adenosyl-L-methionine = [protein]-L-glutamate 5-O-methyl ester + S-adenosyl-L-homocysteine</text>
        <dbReference type="Rhea" id="RHEA:24452"/>
        <dbReference type="Rhea" id="RHEA-COMP:10208"/>
        <dbReference type="Rhea" id="RHEA-COMP:10311"/>
        <dbReference type="ChEBI" id="CHEBI:29973"/>
        <dbReference type="ChEBI" id="CHEBI:57856"/>
        <dbReference type="ChEBI" id="CHEBI:59789"/>
        <dbReference type="ChEBI" id="CHEBI:82795"/>
        <dbReference type="EC" id="2.1.1.80"/>
    </reaction>
</comment>
<keyword evidence="3 7" id="KW-0489">Methyltransferase</keyword>
<evidence type="ECO:0000256" key="1">
    <source>
        <dbReference type="ARBA" id="ARBA00001541"/>
    </source>
</evidence>
<evidence type="ECO:0000259" key="6">
    <source>
        <dbReference type="PROSITE" id="PS50123"/>
    </source>
</evidence>
<dbReference type="GO" id="GO:0008983">
    <property type="term" value="F:protein-glutamate O-methyltransferase activity"/>
    <property type="evidence" value="ECO:0007669"/>
    <property type="project" value="UniProtKB-EC"/>
</dbReference>
<comment type="caution">
    <text evidence="7">The sequence shown here is derived from an EMBL/GenBank/DDBJ whole genome shotgun (WGS) entry which is preliminary data.</text>
</comment>
<dbReference type="PIRSF" id="PIRSF000410">
    <property type="entry name" value="CheR"/>
    <property type="match status" value="1"/>
</dbReference>
<evidence type="ECO:0000313" key="7">
    <source>
        <dbReference type="EMBL" id="CAE6776427.1"/>
    </source>
</evidence>
<gene>
    <name evidence="7" type="ORF">NSPZN2_40540</name>
</gene>
<feature type="domain" description="CheR-type methyltransferase" evidence="6">
    <location>
        <begin position="22"/>
        <end position="266"/>
    </location>
</feature>
<name>A0ABN7M0U1_9BACT</name>
<evidence type="ECO:0000256" key="3">
    <source>
        <dbReference type="ARBA" id="ARBA00022603"/>
    </source>
</evidence>
<proteinExistence type="predicted"/>
<organism evidence="7 8">
    <name type="scientific">Nitrospira defluvii</name>
    <dbReference type="NCBI Taxonomy" id="330214"/>
    <lineage>
        <taxon>Bacteria</taxon>
        <taxon>Pseudomonadati</taxon>
        <taxon>Nitrospirota</taxon>
        <taxon>Nitrospiria</taxon>
        <taxon>Nitrospirales</taxon>
        <taxon>Nitrospiraceae</taxon>
        <taxon>Nitrospira</taxon>
    </lineage>
</organism>
<protein>
    <recommendedName>
        <fullName evidence="2">protein-glutamate O-methyltransferase</fullName>
        <ecNumber evidence="2">2.1.1.80</ecNumber>
    </recommendedName>
</protein>
<dbReference type="EMBL" id="CAJNBJ010000017">
    <property type="protein sequence ID" value="CAE6776427.1"/>
    <property type="molecule type" value="Genomic_DNA"/>
</dbReference>
<dbReference type="SUPFAM" id="SSF53335">
    <property type="entry name" value="S-adenosyl-L-methionine-dependent methyltransferases"/>
    <property type="match status" value="1"/>
</dbReference>
<keyword evidence="8" id="KW-1185">Reference proteome</keyword>
<dbReference type="Proteomes" id="UP000675880">
    <property type="component" value="Unassembled WGS sequence"/>
</dbReference>
<dbReference type="InterPro" id="IPR029063">
    <property type="entry name" value="SAM-dependent_MTases_sf"/>
</dbReference>
<sequence length="287" mass="33187">MADSNAVRKTEAPVPKLVPDTFKQLRDLIYEKTGIYFQDNKTYLLESRLLPRLKACRCQTFESYLNFLRFDAYRDREVTELYTVITTNETYFFRDEAQLESFMKVMIPEVMKTNAGTKQIRIWSAACSTGDEPYTLALLLKDYPPLSGWTIDILATDISENVLNVARSATYGSHSLRKVPPAMLARYFTGKREEQTLVTQVKDMVRFMNVNLYDRPRLKLIRGIDIIFCRNCLIYFDEKAKAQIVSDLRDALRPNGYLMIGFSETLHDTTGLFKTIHAGRSVIHEKQ</sequence>
<dbReference type="InterPro" id="IPR026024">
    <property type="entry name" value="Chemotaxis_MeTrfase_CheR"/>
</dbReference>
<dbReference type="InterPro" id="IPR000780">
    <property type="entry name" value="CheR_MeTrfase"/>
</dbReference>
<dbReference type="PANTHER" id="PTHR24422">
    <property type="entry name" value="CHEMOTAXIS PROTEIN METHYLTRANSFERASE"/>
    <property type="match status" value="1"/>
</dbReference>
<dbReference type="RefSeq" id="WP_213043343.1">
    <property type="nucleotide sequence ID" value="NZ_CAJNBJ010000017.1"/>
</dbReference>
<dbReference type="EC" id="2.1.1.80" evidence="2"/>
<keyword evidence="4 7" id="KW-0808">Transferase</keyword>
<dbReference type="InterPro" id="IPR022641">
    <property type="entry name" value="CheR_N"/>
</dbReference>
<evidence type="ECO:0000256" key="2">
    <source>
        <dbReference type="ARBA" id="ARBA00012534"/>
    </source>
</evidence>
<dbReference type="InterPro" id="IPR036804">
    <property type="entry name" value="CheR_N_sf"/>
</dbReference>
<evidence type="ECO:0000256" key="4">
    <source>
        <dbReference type="ARBA" id="ARBA00022679"/>
    </source>
</evidence>
<accession>A0ABN7M0U1</accession>
<dbReference type="PRINTS" id="PR00996">
    <property type="entry name" value="CHERMTFRASE"/>
</dbReference>
<dbReference type="PROSITE" id="PS50123">
    <property type="entry name" value="CHER"/>
    <property type="match status" value="1"/>
</dbReference>
<keyword evidence="5" id="KW-0949">S-adenosyl-L-methionine</keyword>
<reference evidence="7 8" key="1">
    <citation type="submission" date="2021-02" db="EMBL/GenBank/DDBJ databases">
        <authorList>
            <person name="Han P."/>
        </authorList>
    </citation>
    <scope>NUCLEOTIDE SEQUENCE [LARGE SCALE GENOMIC DNA]</scope>
    <source>
        <strain evidence="7">Candidatus Nitrospira sp. ZN2</strain>
    </source>
</reference>
<dbReference type="Gene3D" id="1.10.155.10">
    <property type="entry name" value="Chemotaxis receptor methyltransferase CheR, N-terminal domain"/>
    <property type="match status" value="1"/>
</dbReference>
<dbReference type="Pfam" id="PF01739">
    <property type="entry name" value="CheR"/>
    <property type="match status" value="1"/>
</dbReference>